<feature type="transmembrane region" description="Helical" evidence="1">
    <location>
        <begin position="45"/>
        <end position="65"/>
    </location>
</feature>
<reference evidence="2" key="1">
    <citation type="journal article" date="2021" name="Nat. Microbiol.">
        <title>Cocultivation of an ultrasmall environmental parasitic bacterium with lytic ability against bacteria associated with wastewater foams.</title>
        <authorList>
            <person name="Batinovic S."/>
            <person name="Rose J.J.A."/>
            <person name="Ratcliffe J."/>
            <person name="Seviour R.J."/>
            <person name="Petrovski S."/>
        </authorList>
    </citation>
    <scope>NUCLEOTIDE SEQUENCE</scope>
    <source>
        <strain evidence="2">CON9</strain>
    </source>
</reference>
<sequence>MKPESPEVLNAQVSEVGQWLATGLTFALALAAICFVARICIREKIIWPAILTVSGGLAALMEPLFDHLYGLVFPRGGQWHLYTTFGSAQPVWVPAAYVAFYGGASVIIARTIARYPSMRTVWRMYFAVVAMALIAEITYISVLEVYGYPGEHPFKVLGYPMFLAFTNAMSAVVGGIIASRLVPLLRGASQLYLVLLIPSCFAYGLFGGGIIYLSIRTASENPPMWALYLGALTVAGVIAWTIAMLGKHLVEGQPPRDPSLRPHPSAADREFAVAG</sequence>
<dbReference type="RefSeq" id="WP_213244189.1">
    <property type="nucleotide sequence ID" value="NZ_CP045806.1"/>
</dbReference>
<dbReference type="EMBL" id="CP045809">
    <property type="protein sequence ID" value="QHN35942.1"/>
    <property type="molecule type" value="Genomic_DNA"/>
</dbReference>
<feature type="transmembrane region" description="Helical" evidence="1">
    <location>
        <begin position="225"/>
        <end position="246"/>
    </location>
</feature>
<keyword evidence="1" id="KW-0472">Membrane</keyword>
<feature type="transmembrane region" description="Helical" evidence="1">
    <location>
        <begin position="91"/>
        <end position="113"/>
    </location>
</feature>
<feature type="transmembrane region" description="Helical" evidence="1">
    <location>
        <begin position="125"/>
        <end position="147"/>
    </location>
</feature>
<organism evidence="2 3">
    <name type="scientific">Gordonia pseudamarae</name>
    <dbReference type="NCBI Taxonomy" id="2831662"/>
    <lineage>
        <taxon>Bacteria</taxon>
        <taxon>Bacillati</taxon>
        <taxon>Actinomycetota</taxon>
        <taxon>Actinomycetes</taxon>
        <taxon>Mycobacteriales</taxon>
        <taxon>Gordoniaceae</taxon>
        <taxon>Gordonia</taxon>
    </lineage>
</organism>
<feature type="transmembrane region" description="Helical" evidence="1">
    <location>
        <begin position="159"/>
        <end position="179"/>
    </location>
</feature>
<evidence type="ECO:0000256" key="1">
    <source>
        <dbReference type="SAM" id="Phobius"/>
    </source>
</evidence>
<name>A0ABX6IJQ0_9ACTN</name>
<keyword evidence="1" id="KW-0812">Transmembrane</keyword>
<evidence type="ECO:0000313" key="3">
    <source>
        <dbReference type="Proteomes" id="UP001059836"/>
    </source>
</evidence>
<protein>
    <submittedName>
        <fullName evidence="2">Uncharacterized protein</fullName>
    </submittedName>
</protein>
<feature type="transmembrane region" description="Helical" evidence="1">
    <location>
        <begin position="191"/>
        <end position="213"/>
    </location>
</feature>
<keyword evidence="1" id="KW-1133">Transmembrane helix</keyword>
<proteinExistence type="predicted"/>
<accession>A0ABX6IJQ0</accession>
<evidence type="ECO:0000313" key="2">
    <source>
        <dbReference type="EMBL" id="QHN35942.1"/>
    </source>
</evidence>
<keyword evidence="3" id="KW-1185">Reference proteome</keyword>
<dbReference type="Proteomes" id="UP001059836">
    <property type="component" value="Chromosome"/>
</dbReference>
<feature type="transmembrane region" description="Helical" evidence="1">
    <location>
        <begin position="20"/>
        <end position="38"/>
    </location>
</feature>
<gene>
    <name evidence="2" type="ORF">GII31_14770</name>
</gene>